<dbReference type="KEGG" id="cdu:CD36_10530"/>
<dbReference type="EMBL" id="FM992688">
    <property type="protein sequence ID" value="CAX45407.1"/>
    <property type="molecule type" value="Genomic_DNA"/>
</dbReference>
<dbReference type="AlphaFoldDB" id="B9W9C5"/>
<dbReference type="eggNOG" id="KOG2832">
    <property type="taxonomic scope" value="Eukaryota"/>
</dbReference>
<dbReference type="GO" id="GO:0015031">
    <property type="term" value="P:protein transport"/>
    <property type="evidence" value="ECO:0007669"/>
    <property type="project" value="UniProtKB-KW"/>
</dbReference>
<dbReference type="InterPro" id="IPR023214">
    <property type="entry name" value="HAD_sf"/>
</dbReference>
<comment type="function">
    <text evidence="13">Essential component of the TIM23 complex, a complex that mediates the translocation of transit peptide-containing proteins across the mitochondrial inner membrane.</text>
</comment>
<dbReference type="Proteomes" id="UP000002605">
    <property type="component" value="Chromosome 1"/>
</dbReference>
<evidence type="ECO:0000256" key="10">
    <source>
        <dbReference type="ARBA" id="ARBA00023010"/>
    </source>
</evidence>
<keyword evidence="5" id="KW-0812">Transmembrane</keyword>
<dbReference type="HOGENOM" id="CLU_023309_1_2_1"/>
<keyword evidence="4 13" id="KW-0813">Transport</keyword>
<dbReference type="RefSeq" id="XP_002417695.1">
    <property type="nucleotide sequence ID" value="XM_002417650.1"/>
</dbReference>
<evidence type="ECO:0000256" key="1">
    <source>
        <dbReference type="ARBA" id="ARBA00004434"/>
    </source>
</evidence>
<keyword evidence="7 13" id="KW-0653">Protein transport</keyword>
<comment type="subunit">
    <text evidence="13">Component of the TIM23 complex.</text>
</comment>
<evidence type="ECO:0000259" key="15">
    <source>
        <dbReference type="PROSITE" id="PS50969"/>
    </source>
</evidence>
<evidence type="ECO:0000313" key="16">
    <source>
        <dbReference type="CGD" id="CAL0000167016"/>
    </source>
</evidence>
<dbReference type="InterPro" id="IPR036412">
    <property type="entry name" value="HAD-like_sf"/>
</dbReference>
<evidence type="ECO:0000256" key="13">
    <source>
        <dbReference type="RuleBase" id="RU365079"/>
    </source>
</evidence>
<gene>
    <name evidence="16" type="ordered locus">Cd36_10530</name>
    <name evidence="17" type="ORF">CD36_10530</name>
</gene>
<accession>B9W9C5</accession>
<comment type="similarity">
    <text evidence="2 13">Belongs to the TIM50 family.</text>
</comment>
<evidence type="ECO:0000256" key="14">
    <source>
        <dbReference type="SAM" id="MobiDB-lite"/>
    </source>
</evidence>
<evidence type="ECO:0000313" key="17">
    <source>
        <dbReference type="EMBL" id="CAX45407.1"/>
    </source>
</evidence>
<keyword evidence="6" id="KW-0999">Mitochondrion inner membrane</keyword>
<evidence type="ECO:0000256" key="6">
    <source>
        <dbReference type="ARBA" id="ARBA00022792"/>
    </source>
</evidence>
<evidence type="ECO:0000256" key="7">
    <source>
        <dbReference type="ARBA" id="ARBA00022927"/>
    </source>
</evidence>
<dbReference type="GeneID" id="8045243"/>
<evidence type="ECO:0000256" key="3">
    <source>
        <dbReference type="ARBA" id="ARBA00020799"/>
    </source>
</evidence>
<dbReference type="Pfam" id="PF03031">
    <property type="entry name" value="NIF"/>
    <property type="match status" value="1"/>
</dbReference>
<keyword evidence="18" id="KW-1185">Reference proteome</keyword>
<evidence type="ECO:0000256" key="5">
    <source>
        <dbReference type="ARBA" id="ARBA00022692"/>
    </source>
</evidence>
<keyword evidence="9" id="KW-1133">Transmembrane helix</keyword>
<keyword evidence="8 13" id="KW-0809">Transit peptide</keyword>
<dbReference type="FunFam" id="3.40.50.1000:FF:000019">
    <property type="entry name" value="Mitochondrial import inner membrane translocase subunit TIM50"/>
    <property type="match status" value="1"/>
</dbReference>
<dbReference type="SMART" id="SM00577">
    <property type="entry name" value="CPDc"/>
    <property type="match status" value="1"/>
</dbReference>
<proteinExistence type="inferred from homology"/>
<evidence type="ECO:0000256" key="12">
    <source>
        <dbReference type="ARBA" id="ARBA00023136"/>
    </source>
</evidence>
<protein>
    <recommendedName>
        <fullName evidence="3 13">Mitochondrial import inner membrane translocase subunit TIM50</fullName>
    </recommendedName>
</protein>
<reference evidence="17 18" key="1">
    <citation type="journal article" date="2009" name="Genome Res.">
        <title>Comparative genomics of the fungal pathogens Candida dubliniensis and Candida albicans.</title>
        <authorList>
            <person name="Jackson A.P."/>
            <person name="Gamble J.A."/>
            <person name="Yeomans T."/>
            <person name="Moran G.P."/>
            <person name="Saunders D."/>
            <person name="Harris D."/>
            <person name="Aslett M."/>
            <person name="Barrell J.F."/>
            <person name="Butler G."/>
            <person name="Citiulo F."/>
            <person name="Coleman D.C."/>
            <person name="de Groot P.W.J."/>
            <person name="Goodwin T.J."/>
            <person name="Quail M.A."/>
            <person name="McQuillan J."/>
            <person name="Munro C.A."/>
            <person name="Pain A."/>
            <person name="Poulter R.T."/>
            <person name="Rajandream M.A."/>
            <person name="Renauld H."/>
            <person name="Spiering M.J."/>
            <person name="Tivey A."/>
            <person name="Gow N.A.R."/>
            <person name="Barrell B."/>
            <person name="Sullivan D.J."/>
            <person name="Berriman M."/>
        </authorList>
    </citation>
    <scope>NUCLEOTIDE SEQUENCE [LARGE SCALE GENOMIC DNA]</scope>
    <source>
        <strain evidence="18">CD36 / ATCC MYA-646 / CBS 7987 / NCPF 3949 / NRRL Y-17841</strain>
    </source>
</reference>
<dbReference type="PANTHER" id="PTHR12210">
    <property type="entry name" value="DULLARD PROTEIN PHOSPHATASE"/>
    <property type="match status" value="1"/>
</dbReference>
<sequence length="470" mass="54180">MFRNQSRHLVRSILASHRVLPSTHTAVSPILNQSIKFYSSKDNAADKSQGKDQSKSILNDDMLARAGFEDVEPKEETSNGEEEQSTKQTGRKRKRAQTSKDLQREKYANMFYLSALLFGVAGIGYMSRDWDSEKEQEDMDGKNVENGYAPKLMYERLSKRLGSLFTFFSEPAFENLLPPPPPEQYRRPLTLVVTLDDFLIHSNWDTQHGWRTGKRPGLDYFLGYLSQYYEIVVFASNSQIYSDKTVNKLDPYHAYISYALFREACRYKDGKLIKDLSLLNRDLGKTVMIDVDEDSAALQPENSIIVKKWEGQPDEYLISLIPFLEYLATQPVKDVRPILNSYKDKSNIVAEFTERENKLREQWKKDHGGNNGKPNAGNFIAKLLGIPVPEPKMPLDIIREHGQLQYEHFQKYLQENAHKFLEEEQKMKDEFGKVTLNKLITEGAPNPEEIAKVQQQRALEEAQKQQEGHK</sequence>
<organism evidence="17 18">
    <name type="scientific">Candida dubliniensis (strain CD36 / ATCC MYA-646 / CBS 7987 / NCPF 3949 / NRRL Y-17841)</name>
    <name type="common">Yeast</name>
    <dbReference type="NCBI Taxonomy" id="573826"/>
    <lineage>
        <taxon>Eukaryota</taxon>
        <taxon>Fungi</taxon>
        <taxon>Dikarya</taxon>
        <taxon>Ascomycota</taxon>
        <taxon>Saccharomycotina</taxon>
        <taxon>Pichiomycetes</taxon>
        <taxon>Debaryomycetaceae</taxon>
        <taxon>Candida/Lodderomyces clade</taxon>
        <taxon>Candida</taxon>
    </lineage>
</organism>
<keyword evidence="12" id="KW-0472">Membrane</keyword>
<keyword evidence="11 13" id="KW-0496">Mitochondrion</keyword>
<feature type="region of interest" description="Disordered" evidence="14">
    <location>
        <begin position="65"/>
        <end position="100"/>
    </location>
</feature>
<dbReference type="InterPro" id="IPR050365">
    <property type="entry name" value="TIM50"/>
</dbReference>
<keyword evidence="10 13" id="KW-0811">Translocation</keyword>
<dbReference type="InterPro" id="IPR004274">
    <property type="entry name" value="FCP1_dom"/>
</dbReference>
<dbReference type="CGD" id="CAL0000167016">
    <property type="gene designation" value="Cd36_10530"/>
</dbReference>
<dbReference type="CDD" id="cd07521">
    <property type="entry name" value="HAD_FCP1-like"/>
    <property type="match status" value="1"/>
</dbReference>
<evidence type="ECO:0000256" key="4">
    <source>
        <dbReference type="ARBA" id="ARBA00022448"/>
    </source>
</evidence>
<evidence type="ECO:0000256" key="9">
    <source>
        <dbReference type="ARBA" id="ARBA00022989"/>
    </source>
</evidence>
<dbReference type="Gene3D" id="3.40.50.1000">
    <property type="entry name" value="HAD superfamily/HAD-like"/>
    <property type="match status" value="1"/>
</dbReference>
<dbReference type="PROSITE" id="PS50969">
    <property type="entry name" value="FCP1"/>
    <property type="match status" value="1"/>
</dbReference>
<feature type="domain" description="FCP1 homology" evidence="15">
    <location>
        <begin position="184"/>
        <end position="327"/>
    </location>
</feature>
<evidence type="ECO:0000256" key="2">
    <source>
        <dbReference type="ARBA" id="ARBA00006344"/>
    </source>
</evidence>
<evidence type="ECO:0000256" key="11">
    <source>
        <dbReference type="ARBA" id="ARBA00023128"/>
    </source>
</evidence>
<evidence type="ECO:0000256" key="8">
    <source>
        <dbReference type="ARBA" id="ARBA00022946"/>
    </source>
</evidence>
<comment type="subcellular location">
    <subcellularLocation>
        <location evidence="1 13">Mitochondrion inner membrane</location>
        <topology evidence="1 13">Single-pass membrane protein</topology>
    </subcellularLocation>
</comment>
<name>B9W9C5_CANDC</name>
<dbReference type="SUPFAM" id="SSF56784">
    <property type="entry name" value="HAD-like"/>
    <property type="match status" value="1"/>
</dbReference>
<evidence type="ECO:0000313" key="18">
    <source>
        <dbReference type="Proteomes" id="UP000002605"/>
    </source>
</evidence>
<dbReference type="OrthoDB" id="287041at2759"/>
<feature type="compositionally biased region" description="Acidic residues" evidence="14">
    <location>
        <begin position="69"/>
        <end position="83"/>
    </location>
</feature>
<dbReference type="GO" id="GO:0005744">
    <property type="term" value="C:TIM23 mitochondrial import inner membrane translocase complex"/>
    <property type="evidence" value="ECO:0007669"/>
    <property type="project" value="UniProtKB-UniRule"/>
</dbReference>